<protein>
    <recommendedName>
        <fullName evidence="4">FAD-binding domain-containing protein</fullName>
    </recommendedName>
</protein>
<dbReference type="InterPro" id="IPR002938">
    <property type="entry name" value="FAD-bd"/>
</dbReference>
<sequence length="650" mass="72535">MATTDCPSGCTRPCALPRVVHRLRFRFFRVSSEFVYRGRIIEADDFGRRCSRVTFAGTALATPPESKDERAKTSGSAVGFIIKFISVSPIYLTPNSRPCTDNPSFAMLVCARARHVHRRNHPIHILIPRLVGRVGTFPARRISSESPLYCSAFVVEVPLGALCIPNPANSESPYGEILICSSFSKADLGIFHSSGGGVGGLTLAYALSKCPDIQVDVYEGASHFSEIGAGIGVWRRPWLILKSLGLEDDLIHLLDTPPTDEIRPTLHYRKADQQEGLSFFNIISRGGLLGFHRAEFHGVLLNNLSPQCKTYPSKRLRYYTQPVRSGDPVHLVFHDGSSSTCDVLIGCDGVKSAVRASMLHEQGRHAEQCGLYSEAADLRSRVEPRWSGVLVYRTLISAEKLRRVSPHHRVLTVPSQYLGKNRHIMAYPISHGRFINFAAFETNYSQEDSIFTDPWIQDSNFREISQSFVGWEPEIRQLIGCIGDAKVNRWAVNVVKPLSSYAFGRVALLGDAAHAMTPFQGAGAGQAIEVILELPRHLPILFRLSNIVPLQDAWILSALLSHPRTTLQNVARVLQIYSRIRQPLASQVAERSRRNGMYFALHDPNESITVARLPELGERIRRNFEWAWNTDPNVDLRRALDTLELEIGGR</sequence>
<dbReference type="SUPFAM" id="SSF51905">
    <property type="entry name" value="FAD/NAD(P)-binding domain"/>
    <property type="match status" value="1"/>
</dbReference>
<dbReference type="PRINTS" id="PR00420">
    <property type="entry name" value="RNGMNOXGNASE"/>
</dbReference>
<reference evidence="5 6" key="1">
    <citation type="submission" date="2019-02" db="EMBL/GenBank/DDBJ databases">
        <title>Genome sequencing of the rare red list fungi Bondarzewia mesenterica.</title>
        <authorList>
            <person name="Buettner E."/>
            <person name="Kellner H."/>
        </authorList>
    </citation>
    <scope>NUCLEOTIDE SEQUENCE [LARGE SCALE GENOMIC DNA]</scope>
    <source>
        <strain evidence="5 6">DSM 108281</strain>
    </source>
</reference>
<dbReference type="PANTHER" id="PTHR46720">
    <property type="entry name" value="HYDROXYLASE, PUTATIVE (AFU_ORTHOLOGUE AFUA_3G01460)-RELATED"/>
    <property type="match status" value="1"/>
</dbReference>
<keyword evidence="6" id="KW-1185">Reference proteome</keyword>
<evidence type="ECO:0000256" key="1">
    <source>
        <dbReference type="ARBA" id="ARBA00022630"/>
    </source>
</evidence>
<dbReference type="InterPro" id="IPR051104">
    <property type="entry name" value="FAD_monoxygenase"/>
</dbReference>
<name>A0A4S4M0Z1_9AGAM</name>
<dbReference type="GO" id="GO:0071949">
    <property type="term" value="F:FAD binding"/>
    <property type="evidence" value="ECO:0007669"/>
    <property type="project" value="InterPro"/>
</dbReference>
<organism evidence="5 6">
    <name type="scientific">Bondarzewia mesenterica</name>
    <dbReference type="NCBI Taxonomy" id="1095465"/>
    <lineage>
        <taxon>Eukaryota</taxon>
        <taxon>Fungi</taxon>
        <taxon>Dikarya</taxon>
        <taxon>Basidiomycota</taxon>
        <taxon>Agaricomycotina</taxon>
        <taxon>Agaricomycetes</taxon>
        <taxon>Russulales</taxon>
        <taxon>Bondarzewiaceae</taxon>
        <taxon>Bondarzewia</taxon>
    </lineage>
</organism>
<dbReference type="Proteomes" id="UP000310158">
    <property type="component" value="Unassembled WGS sequence"/>
</dbReference>
<evidence type="ECO:0000313" key="6">
    <source>
        <dbReference type="Proteomes" id="UP000310158"/>
    </source>
</evidence>
<dbReference type="GO" id="GO:0044550">
    <property type="term" value="P:secondary metabolite biosynthetic process"/>
    <property type="evidence" value="ECO:0007669"/>
    <property type="project" value="TreeGrafter"/>
</dbReference>
<evidence type="ECO:0000256" key="3">
    <source>
        <dbReference type="ARBA" id="ARBA00023002"/>
    </source>
</evidence>
<keyword evidence="1" id="KW-0285">Flavoprotein</keyword>
<gene>
    <name evidence="5" type="ORF">EW146_g4239</name>
</gene>
<keyword evidence="3" id="KW-0560">Oxidoreductase</keyword>
<keyword evidence="2" id="KW-0274">FAD</keyword>
<evidence type="ECO:0000313" key="5">
    <source>
        <dbReference type="EMBL" id="THH16400.1"/>
    </source>
</evidence>
<dbReference type="InterPro" id="IPR036188">
    <property type="entry name" value="FAD/NAD-bd_sf"/>
</dbReference>
<comment type="caution">
    <text evidence="5">The sequence shown here is derived from an EMBL/GenBank/DDBJ whole genome shotgun (WGS) entry which is preliminary data.</text>
</comment>
<dbReference type="PANTHER" id="PTHR46720:SF3">
    <property type="entry name" value="FAD-BINDING DOMAIN-CONTAINING PROTEIN-RELATED"/>
    <property type="match status" value="1"/>
</dbReference>
<dbReference type="AlphaFoldDB" id="A0A4S4M0Z1"/>
<dbReference type="OrthoDB" id="417877at2759"/>
<proteinExistence type="predicted"/>
<dbReference type="Pfam" id="PF01494">
    <property type="entry name" value="FAD_binding_3"/>
    <property type="match status" value="1"/>
</dbReference>
<dbReference type="SUPFAM" id="SSF54373">
    <property type="entry name" value="FAD-linked reductases, C-terminal domain"/>
    <property type="match status" value="1"/>
</dbReference>
<dbReference type="EMBL" id="SGPL01000160">
    <property type="protein sequence ID" value="THH16400.1"/>
    <property type="molecule type" value="Genomic_DNA"/>
</dbReference>
<evidence type="ECO:0000256" key="2">
    <source>
        <dbReference type="ARBA" id="ARBA00022827"/>
    </source>
</evidence>
<accession>A0A4S4M0Z1</accession>
<feature type="domain" description="FAD-binding" evidence="4">
    <location>
        <begin position="337"/>
        <end position="529"/>
    </location>
</feature>
<evidence type="ECO:0000259" key="4">
    <source>
        <dbReference type="Pfam" id="PF01494"/>
    </source>
</evidence>
<dbReference type="GO" id="GO:0016491">
    <property type="term" value="F:oxidoreductase activity"/>
    <property type="evidence" value="ECO:0007669"/>
    <property type="project" value="UniProtKB-KW"/>
</dbReference>
<dbReference type="Gene3D" id="3.50.50.60">
    <property type="entry name" value="FAD/NAD(P)-binding domain"/>
    <property type="match status" value="1"/>
</dbReference>